<dbReference type="InterPro" id="IPR007553">
    <property type="entry name" value="2-thiour_desulf"/>
</dbReference>
<dbReference type="AlphaFoldDB" id="A0A0L6ZBU9"/>
<dbReference type="PANTHER" id="PTHR30087:SF1">
    <property type="entry name" value="HYPOTHETICAL CYTOSOLIC PROTEIN"/>
    <property type="match status" value="1"/>
</dbReference>
<organism evidence="1 2">
    <name type="scientific">Clostridium homopropionicum DSM 5847</name>
    <dbReference type="NCBI Taxonomy" id="1121318"/>
    <lineage>
        <taxon>Bacteria</taxon>
        <taxon>Bacillati</taxon>
        <taxon>Bacillota</taxon>
        <taxon>Clostridia</taxon>
        <taxon>Eubacteriales</taxon>
        <taxon>Clostridiaceae</taxon>
        <taxon>Clostridium</taxon>
    </lineage>
</organism>
<dbReference type="Pfam" id="PF04463">
    <property type="entry name" value="2-thiour_desulf"/>
    <property type="match status" value="1"/>
</dbReference>
<evidence type="ECO:0000313" key="1">
    <source>
        <dbReference type="EMBL" id="KOA20258.1"/>
    </source>
</evidence>
<comment type="caution">
    <text evidence="1">The sequence shown here is derived from an EMBL/GenBank/DDBJ whole genome shotgun (WGS) entry which is preliminary data.</text>
</comment>
<dbReference type="STRING" id="36844.SAMN04488501_1117"/>
<accession>A0A0L6ZBU9</accession>
<dbReference type="RefSeq" id="WP_052221018.1">
    <property type="nucleotide sequence ID" value="NZ_LHUR01000018.1"/>
</dbReference>
<dbReference type="Proteomes" id="UP000037043">
    <property type="component" value="Unassembled WGS sequence"/>
</dbReference>
<evidence type="ECO:0000313" key="2">
    <source>
        <dbReference type="Proteomes" id="UP000037043"/>
    </source>
</evidence>
<gene>
    <name evidence="1" type="ORF">CLHOM_14630</name>
</gene>
<proteinExistence type="predicted"/>
<dbReference type="PATRIC" id="fig|1121318.3.peg.1468"/>
<keyword evidence="2" id="KW-1185">Reference proteome</keyword>
<protein>
    <submittedName>
        <fullName evidence="1">Uncharacterized protein</fullName>
    </submittedName>
</protein>
<reference evidence="2" key="1">
    <citation type="submission" date="2015-08" db="EMBL/GenBank/DDBJ databases">
        <title>Genome sequence of the strict anaerobe Clostridium homopropionicum LuHBu1 (DSM 5847T).</title>
        <authorList>
            <person name="Poehlein A."/>
            <person name="Beck M."/>
            <person name="Schiel-Bengelsdorf B."/>
            <person name="Bengelsdorf F.R."/>
            <person name="Daniel R."/>
            <person name="Duerre P."/>
        </authorList>
    </citation>
    <scope>NUCLEOTIDE SEQUENCE [LARGE SCALE GENOMIC DNA]</scope>
    <source>
        <strain evidence="2">DSM 5847</strain>
    </source>
</reference>
<sequence length="156" mass="16382">MIIISACLCGVNCRYNGGSNLNEEVLSIFKEGNAVLVCPEQLGGLETPREPQEIQGGSGIDVLEGKAKVVSKTGKDSTEQFVKGAYETLKIAKSVGAKLAILKANSPSCGCGEIYNGLFEGKLIKGNGVTAELLINNQIKVISEKDINAGGNFYGL</sequence>
<dbReference type="PANTHER" id="PTHR30087">
    <property type="entry name" value="INNER MEMBRANE PROTEIN"/>
    <property type="match status" value="1"/>
</dbReference>
<name>A0A0L6ZBU9_9CLOT</name>
<dbReference type="EMBL" id="LHUR01000018">
    <property type="protein sequence ID" value="KOA20258.1"/>
    <property type="molecule type" value="Genomic_DNA"/>
</dbReference>